<accession>Q847N8</accession>
<keyword evidence="1" id="KW-0812">Transmembrane</keyword>
<dbReference type="EMBL" id="AY191302">
    <property type="protein sequence ID" value="AAO61998.1"/>
    <property type="molecule type" value="Genomic_DNA"/>
</dbReference>
<organism evidence="2">
    <name type="scientific">Aster yellows phytoplasma</name>
    <dbReference type="NCBI Taxonomy" id="35779"/>
    <lineage>
        <taxon>Bacteria</taxon>
        <taxon>Bacillati</taxon>
        <taxon>Mycoplasmatota</taxon>
        <taxon>Mollicutes</taxon>
        <taxon>Acholeplasmatales</taxon>
        <taxon>Acholeplasmataceae</taxon>
        <taxon>Candidatus Phytoplasma</taxon>
        <taxon>16SrI (Aster yellows group)</taxon>
    </lineage>
</organism>
<dbReference type="AlphaFoldDB" id="Q847N8"/>
<keyword evidence="1" id="KW-1133">Transmembrane helix</keyword>
<evidence type="ECO:0000256" key="1">
    <source>
        <dbReference type="SAM" id="Phobius"/>
    </source>
</evidence>
<keyword evidence="1" id="KW-0472">Membrane</keyword>
<proteinExistence type="predicted"/>
<sequence length="55" mass="6596">MEEKVKIFDLKKYSLQDWRLRKEKIVLTAIFWILKINLVCLLSNPQIATAYARWG</sequence>
<protein>
    <submittedName>
        <fullName evidence="2">Uncharacterized protein</fullName>
    </submittedName>
</protein>
<reference evidence="2" key="1">
    <citation type="journal article" date="2003" name="J. Bacteriol.">
        <title>Identification and characterization of phytoplasmal genes, employing a novel method of isolating phytoplasmal genomic DNA.</title>
        <authorList>
            <person name="Melamed S."/>
            <person name="Tanne E."/>
            <person name="Ben-Haim R."/>
            <person name="Edelbaum O."/>
            <person name="Yogev D."/>
            <person name="Sela I."/>
        </authorList>
    </citation>
    <scope>NUCLEOTIDE SEQUENCE</scope>
</reference>
<evidence type="ECO:0000313" key="2">
    <source>
        <dbReference type="EMBL" id="AAO61998.1"/>
    </source>
</evidence>
<feature type="transmembrane region" description="Helical" evidence="1">
    <location>
        <begin position="25"/>
        <end position="44"/>
    </location>
</feature>
<name>Q847N8_ASTYP</name>